<accession>A0ABW5AQI2</accession>
<dbReference type="EMBL" id="JBHUHY010000002">
    <property type="protein sequence ID" value="MFD2185238.1"/>
    <property type="molecule type" value="Genomic_DNA"/>
</dbReference>
<dbReference type="InterPro" id="IPR014729">
    <property type="entry name" value="Rossmann-like_a/b/a_fold"/>
</dbReference>
<reference evidence="4" key="1">
    <citation type="journal article" date="2019" name="Int. J. Syst. Evol. Microbiol.">
        <title>The Global Catalogue of Microorganisms (GCM) 10K type strain sequencing project: providing services to taxonomists for standard genome sequencing and annotation.</title>
        <authorList>
            <consortium name="The Broad Institute Genomics Platform"/>
            <consortium name="The Broad Institute Genome Sequencing Center for Infectious Disease"/>
            <person name="Wu L."/>
            <person name="Ma J."/>
        </authorList>
    </citation>
    <scope>NUCLEOTIDE SEQUENCE [LARGE SCALE GENOMIC DNA]</scope>
    <source>
        <strain evidence="4">DT92</strain>
    </source>
</reference>
<evidence type="ECO:0000256" key="1">
    <source>
        <dbReference type="ARBA" id="ARBA00008791"/>
    </source>
</evidence>
<dbReference type="RefSeq" id="WP_378318190.1">
    <property type="nucleotide sequence ID" value="NZ_JBHUHY010000002.1"/>
</dbReference>
<name>A0ABW5AQI2_9FLAO</name>
<evidence type="ECO:0000259" key="2">
    <source>
        <dbReference type="Pfam" id="PF00582"/>
    </source>
</evidence>
<dbReference type="Proteomes" id="UP001597344">
    <property type="component" value="Unassembled WGS sequence"/>
</dbReference>
<evidence type="ECO:0000313" key="4">
    <source>
        <dbReference type="Proteomes" id="UP001597344"/>
    </source>
</evidence>
<evidence type="ECO:0000313" key="3">
    <source>
        <dbReference type="EMBL" id="MFD2185238.1"/>
    </source>
</evidence>
<dbReference type="PANTHER" id="PTHR46268">
    <property type="entry name" value="STRESS RESPONSE PROTEIN NHAX"/>
    <property type="match status" value="1"/>
</dbReference>
<dbReference type="InterPro" id="IPR006016">
    <property type="entry name" value="UspA"/>
</dbReference>
<dbReference type="PANTHER" id="PTHR46268:SF15">
    <property type="entry name" value="UNIVERSAL STRESS PROTEIN HP_0031"/>
    <property type="match status" value="1"/>
</dbReference>
<gene>
    <name evidence="3" type="ORF">ACFSJT_00415</name>
</gene>
<dbReference type="SUPFAM" id="SSF52402">
    <property type="entry name" value="Adenine nucleotide alpha hydrolases-like"/>
    <property type="match status" value="1"/>
</dbReference>
<comment type="caution">
    <text evidence="3">The sequence shown here is derived from an EMBL/GenBank/DDBJ whole genome shotgun (WGS) entry which is preliminary data.</text>
</comment>
<comment type="similarity">
    <text evidence="1">Belongs to the universal stress protein A family.</text>
</comment>
<protein>
    <submittedName>
        <fullName evidence="3">Universal stress protein</fullName>
    </submittedName>
</protein>
<sequence>MHTRNQDYKYRLLVLSDLSKSSETALKNAVQLAKVIRGRVEVLCVKSPADIADYENQFSAMRAIQEDSREVQTKLKNVVRKTEKEEGITIPFQISYGNIKQTIKEKIDELQPDLVLLGKRKSKLLNFSGHGITKFVLTKCAANVLISGEDHVFHSYTDISLGIFGDTLHSEGLEIINDLKLRGNNPLKFFSIRNRKKLEPSEAIDYDGKSAISYVFSEGVNALDGLASYVSKTNIELLCIPRRRKTSRSTFQLPSIGVPIDRVVQKLNVAILVLR</sequence>
<feature type="domain" description="UspA" evidence="2">
    <location>
        <begin position="11"/>
        <end position="146"/>
    </location>
</feature>
<dbReference type="CDD" id="cd00293">
    <property type="entry name" value="USP-like"/>
    <property type="match status" value="1"/>
</dbReference>
<dbReference type="Pfam" id="PF00582">
    <property type="entry name" value="Usp"/>
    <property type="match status" value="1"/>
</dbReference>
<organism evidence="3 4">
    <name type="scientific">Aquimarina celericrescens</name>
    <dbReference type="NCBI Taxonomy" id="1964542"/>
    <lineage>
        <taxon>Bacteria</taxon>
        <taxon>Pseudomonadati</taxon>
        <taxon>Bacteroidota</taxon>
        <taxon>Flavobacteriia</taxon>
        <taxon>Flavobacteriales</taxon>
        <taxon>Flavobacteriaceae</taxon>
        <taxon>Aquimarina</taxon>
    </lineage>
</organism>
<dbReference type="Gene3D" id="3.40.50.620">
    <property type="entry name" value="HUPs"/>
    <property type="match status" value="1"/>
</dbReference>
<keyword evidence="4" id="KW-1185">Reference proteome</keyword>
<proteinExistence type="inferred from homology"/>